<name>A0ABY9TPS5_9GAMM</name>
<sequence>MSNNNDTDDFKKYIWIDKTKGVIDISVEIVEWLGPHEPKLEYSVVKKLPLNTSDEQLEQELINLINDNRYFARCAECNKAELRGHMHDQYICHTCAETNHGVVH</sequence>
<protein>
    <submittedName>
        <fullName evidence="1">Uncharacterized protein</fullName>
    </submittedName>
</protein>
<dbReference type="Proteomes" id="UP001258994">
    <property type="component" value="Chromosome"/>
</dbReference>
<gene>
    <name evidence="1" type="ORF">RGQ13_11635</name>
</gene>
<dbReference type="EMBL" id="CP134145">
    <property type="protein sequence ID" value="WNC70782.1"/>
    <property type="molecule type" value="Genomic_DNA"/>
</dbReference>
<accession>A0ABY9TPS5</accession>
<keyword evidence="2" id="KW-1185">Reference proteome</keyword>
<dbReference type="RefSeq" id="WP_348389919.1">
    <property type="nucleotide sequence ID" value="NZ_CP134145.1"/>
</dbReference>
<organism evidence="1 2">
    <name type="scientific">Thalassotalea psychrophila</name>
    <dbReference type="NCBI Taxonomy" id="3065647"/>
    <lineage>
        <taxon>Bacteria</taxon>
        <taxon>Pseudomonadati</taxon>
        <taxon>Pseudomonadota</taxon>
        <taxon>Gammaproteobacteria</taxon>
        <taxon>Alteromonadales</taxon>
        <taxon>Colwelliaceae</taxon>
        <taxon>Thalassotalea</taxon>
    </lineage>
</organism>
<reference evidence="2" key="1">
    <citation type="submission" date="2023-09" db="EMBL/GenBank/DDBJ databases">
        <authorList>
            <person name="Li S."/>
            <person name="Li X."/>
            <person name="Zhang C."/>
            <person name="Zhao Z."/>
        </authorList>
    </citation>
    <scope>NUCLEOTIDE SEQUENCE [LARGE SCALE GENOMIC DNA]</scope>
    <source>
        <strain evidence="2">SQ149</strain>
    </source>
</reference>
<evidence type="ECO:0000313" key="1">
    <source>
        <dbReference type="EMBL" id="WNC70782.1"/>
    </source>
</evidence>
<proteinExistence type="predicted"/>
<evidence type="ECO:0000313" key="2">
    <source>
        <dbReference type="Proteomes" id="UP001258994"/>
    </source>
</evidence>